<sequence>MGRRVSIVVLLVIILCNLISITLATPSAFDASPPPSTLLPPPLSRSPPRPGRRSSVLIVLDIAVLLLRRLSVRVAVQGQSYGLQLLRCCVDAAVTPECLVFGFLSRGSIRDAVLVHMWDRCLSPWKRLCLFQFSVAFSFRLVACCLPSGYIRRVLKCTWFVGIWSPEETTWGWVGIRRWFNGVEGTLEWMREREREREKVEGDDDGFPEAAIQGPMGAIQAPKGAIQGPKGAIQVPKGVIQAMEGSIWAMEGAIQAKETAFGLGRCSIDP</sequence>
<comment type="caution">
    <text evidence="3">The sequence shown here is derived from an EMBL/GenBank/DDBJ whole genome shotgun (WGS) entry which is preliminary data.</text>
</comment>
<reference evidence="3 4" key="1">
    <citation type="submission" date="2019-07" db="EMBL/GenBank/DDBJ databases">
        <title>De Novo Assembly of kiwifruit Actinidia rufa.</title>
        <authorList>
            <person name="Sugita-Konishi S."/>
            <person name="Sato K."/>
            <person name="Mori E."/>
            <person name="Abe Y."/>
            <person name="Kisaki G."/>
            <person name="Hamano K."/>
            <person name="Suezawa K."/>
            <person name="Otani M."/>
            <person name="Fukuda T."/>
            <person name="Manabe T."/>
            <person name="Gomi K."/>
            <person name="Tabuchi M."/>
            <person name="Akimitsu K."/>
            <person name="Kataoka I."/>
        </authorList>
    </citation>
    <scope>NUCLEOTIDE SEQUENCE [LARGE SCALE GENOMIC DNA]</scope>
    <source>
        <strain evidence="4">cv. Fuchu</strain>
    </source>
</reference>
<feature type="chain" id="PRO_5029736076" evidence="2">
    <location>
        <begin position="25"/>
        <end position="270"/>
    </location>
</feature>
<dbReference type="Proteomes" id="UP000585474">
    <property type="component" value="Unassembled WGS sequence"/>
</dbReference>
<accession>A0A7J0EXE6</accession>
<protein>
    <submittedName>
        <fullName evidence="3">Uncharacterized protein</fullName>
    </submittedName>
</protein>
<proteinExistence type="predicted"/>
<evidence type="ECO:0000313" key="4">
    <source>
        <dbReference type="Proteomes" id="UP000585474"/>
    </source>
</evidence>
<evidence type="ECO:0000256" key="2">
    <source>
        <dbReference type="SAM" id="SignalP"/>
    </source>
</evidence>
<keyword evidence="4" id="KW-1185">Reference proteome</keyword>
<dbReference type="EMBL" id="BJWL01000007">
    <property type="protein sequence ID" value="GFY91151.1"/>
    <property type="molecule type" value="Genomic_DNA"/>
</dbReference>
<feature type="region of interest" description="Disordered" evidence="1">
    <location>
        <begin position="31"/>
        <end position="52"/>
    </location>
</feature>
<name>A0A7J0EXE6_9ERIC</name>
<evidence type="ECO:0000256" key="1">
    <source>
        <dbReference type="SAM" id="MobiDB-lite"/>
    </source>
</evidence>
<gene>
    <name evidence="3" type="ORF">Acr_07g0013470</name>
</gene>
<keyword evidence="2" id="KW-0732">Signal</keyword>
<dbReference type="AlphaFoldDB" id="A0A7J0EXE6"/>
<evidence type="ECO:0000313" key="3">
    <source>
        <dbReference type="EMBL" id="GFY91151.1"/>
    </source>
</evidence>
<feature type="signal peptide" evidence="2">
    <location>
        <begin position="1"/>
        <end position="24"/>
    </location>
</feature>
<organism evidence="3 4">
    <name type="scientific">Actinidia rufa</name>
    <dbReference type="NCBI Taxonomy" id="165716"/>
    <lineage>
        <taxon>Eukaryota</taxon>
        <taxon>Viridiplantae</taxon>
        <taxon>Streptophyta</taxon>
        <taxon>Embryophyta</taxon>
        <taxon>Tracheophyta</taxon>
        <taxon>Spermatophyta</taxon>
        <taxon>Magnoliopsida</taxon>
        <taxon>eudicotyledons</taxon>
        <taxon>Gunneridae</taxon>
        <taxon>Pentapetalae</taxon>
        <taxon>asterids</taxon>
        <taxon>Ericales</taxon>
        <taxon>Actinidiaceae</taxon>
        <taxon>Actinidia</taxon>
    </lineage>
</organism>
<feature type="compositionally biased region" description="Pro residues" evidence="1">
    <location>
        <begin position="32"/>
        <end position="49"/>
    </location>
</feature>